<dbReference type="GO" id="GO:0005737">
    <property type="term" value="C:cytoplasm"/>
    <property type="evidence" value="ECO:0007669"/>
    <property type="project" value="TreeGrafter"/>
</dbReference>
<organism evidence="2 3">
    <name type="scientific">Streptomyces xanthophaeus</name>
    <dbReference type="NCBI Taxonomy" id="67385"/>
    <lineage>
        <taxon>Bacteria</taxon>
        <taxon>Bacillati</taxon>
        <taxon>Actinomycetota</taxon>
        <taxon>Actinomycetes</taxon>
        <taxon>Kitasatosporales</taxon>
        <taxon>Streptomycetaceae</taxon>
        <taxon>Streptomyces</taxon>
    </lineage>
</organism>
<feature type="domain" description="Condensation" evidence="1">
    <location>
        <begin position="48"/>
        <end position="341"/>
    </location>
</feature>
<dbReference type="AlphaFoldDB" id="A0A919GSP4"/>
<dbReference type="PANTHER" id="PTHR45527:SF1">
    <property type="entry name" value="FATTY ACID SYNTHASE"/>
    <property type="match status" value="1"/>
</dbReference>
<comment type="caution">
    <text evidence="2">The sequence shown here is derived from an EMBL/GenBank/DDBJ whole genome shotgun (WGS) entry which is preliminary data.</text>
</comment>
<evidence type="ECO:0000313" key="2">
    <source>
        <dbReference type="EMBL" id="GHI83295.1"/>
    </source>
</evidence>
<keyword evidence="3" id="KW-1185">Reference proteome</keyword>
<name>A0A919GSP4_9ACTN</name>
<dbReference type="Proteomes" id="UP000600026">
    <property type="component" value="Unassembled WGS sequence"/>
</dbReference>
<dbReference type="PANTHER" id="PTHR45527">
    <property type="entry name" value="NONRIBOSOMAL PEPTIDE SYNTHETASE"/>
    <property type="match status" value="1"/>
</dbReference>
<dbReference type="GO" id="GO:0008610">
    <property type="term" value="P:lipid biosynthetic process"/>
    <property type="evidence" value="ECO:0007669"/>
    <property type="project" value="UniProtKB-ARBA"/>
</dbReference>
<accession>A0A919GSP4</accession>
<dbReference type="GO" id="GO:0043041">
    <property type="term" value="P:amino acid activation for nonribosomal peptide biosynthetic process"/>
    <property type="evidence" value="ECO:0007669"/>
    <property type="project" value="TreeGrafter"/>
</dbReference>
<protein>
    <recommendedName>
        <fullName evidence="1">Condensation domain-containing protein</fullName>
    </recommendedName>
</protein>
<dbReference type="GO" id="GO:0003824">
    <property type="term" value="F:catalytic activity"/>
    <property type="evidence" value="ECO:0007669"/>
    <property type="project" value="InterPro"/>
</dbReference>
<sequence length="582" mass="62113">MGETAVAPKSTRTVTVAYAGGEERRGPVTMGQANMIRCILRDDPAHINIHDVWPVPEGTALDAAVDALRALVVRHEALRTTFPHTPGSAPAVQEVASEGEFTVTVLDHEELPPEPARYAESLAREARAGRFRLDRDFPLRISLVARAGAPAFVALVSSHAVADGSALGVLREEWLTLLSGAELPPLTALTPLDLAAEEATAAGLRKSAASLEYWERIIRNGPQAMFAEPLATGTDVRVAQLTLRSERGARALALVAERTGSLPSTVLLTAWCSLIAHRAGQSTCVAAVPTSNRFLPRLARSVNTVSQDALLSLDVRVPSFDALLRKAWGAALDAYRHSRFDSLALWEMIGRVTFERGSHFARDVVFNDVSSLASTVTSTVAAAAQDGAEAGPELSWGPYQVLPTRVLAFAYGTAPLLHLSMWADPALFPRHEAEGFLTGLVRLLEAAATEDVPFASLTEVTGVRPVGREAHWKQVDGCWTSPPAVADALSQALGGVPVHVTVDPGPADGSGPGLTAFIASVGSRLTPAQAHAALMELLPGRPGLLAPRRYVIVREPPAETGRTSAWLRQQILMEGNGRERRM</sequence>
<proteinExistence type="predicted"/>
<dbReference type="GO" id="GO:0031177">
    <property type="term" value="F:phosphopantetheine binding"/>
    <property type="evidence" value="ECO:0007669"/>
    <property type="project" value="TreeGrafter"/>
</dbReference>
<dbReference type="InterPro" id="IPR001242">
    <property type="entry name" value="Condensation_dom"/>
</dbReference>
<dbReference type="InterPro" id="IPR023213">
    <property type="entry name" value="CAT-like_dom_sf"/>
</dbReference>
<gene>
    <name evidence="2" type="ORF">Sxan_06590</name>
</gene>
<evidence type="ECO:0000313" key="3">
    <source>
        <dbReference type="Proteomes" id="UP000600026"/>
    </source>
</evidence>
<dbReference type="Pfam" id="PF00668">
    <property type="entry name" value="Condensation"/>
    <property type="match status" value="1"/>
</dbReference>
<dbReference type="EMBL" id="BNEE01000004">
    <property type="protein sequence ID" value="GHI83295.1"/>
    <property type="molecule type" value="Genomic_DNA"/>
</dbReference>
<dbReference type="Gene3D" id="3.30.559.10">
    <property type="entry name" value="Chloramphenicol acetyltransferase-like domain"/>
    <property type="match status" value="1"/>
</dbReference>
<dbReference type="Gene3D" id="3.30.559.30">
    <property type="entry name" value="Nonribosomal peptide synthetase, condensation domain"/>
    <property type="match status" value="1"/>
</dbReference>
<dbReference type="SUPFAM" id="SSF52777">
    <property type="entry name" value="CoA-dependent acyltransferases"/>
    <property type="match status" value="2"/>
</dbReference>
<evidence type="ECO:0000259" key="1">
    <source>
        <dbReference type="Pfam" id="PF00668"/>
    </source>
</evidence>
<reference evidence="2" key="1">
    <citation type="submission" date="2020-09" db="EMBL/GenBank/DDBJ databases">
        <title>Whole genome shotgun sequence of Streptomyces xanthophaeus NBRC 12829.</title>
        <authorList>
            <person name="Komaki H."/>
            <person name="Tamura T."/>
        </authorList>
    </citation>
    <scope>NUCLEOTIDE SEQUENCE</scope>
    <source>
        <strain evidence="2">NBRC 12829</strain>
    </source>
</reference>
<dbReference type="GO" id="GO:0044550">
    <property type="term" value="P:secondary metabolite biosynthetic process"/>
    <property type="evidence" value="ECO:0007669"/>
    <property type="project" value="TreeGrafter"/>
</dbReference>